<accession>A0A414HA69</accession>
<dbReference type="RefSeq" id="WP_070750276.1">
    <property type="nucleotide sequence ID" value="NZ_CAXTJI010000044.1"/>
</dbReference>
<dbReference type="EMBL" id="QSJP01000037">
    <property type="protein sequence ID" value="RHD80656.1"/>
    <property type="molecule type" value="Genomic_DNA"/>
</dbReference>
<evidence type="ECO:0000313" key="2">
    <source>
        <dbReference type="Proteomes" id="UP000284785"/>
    </source>
</evidence>
<proteinExistence type="predicted"/>
<gene>
    <name evidence="1" type="ORF">DW780_25970</name>
</gene>
<sequence length="120" mass="14476">MKYVNKTFPTDEVNELEIYYHCFPDVEIHYRPFIMHNPIKNQKLYKFFKEEGERCFENRIELPNGIGSISVLTLSVNLVHQMVHISHHWYMEGIGLRLRQLMDYYFLLLNTNDCKIIFMA</sequence>
<reference evidence="1 2" key="1">
    <citation type="submission" date="2018-08" db="EMBL/GenBank/DDBJ databases">
        <title>A genome reference for cultivated species of the human gut microbiota.</title>
        <authorList>
            <person name="Zou Y."/>
            <person name="Xue W."/>
            <person name="Luo G."/>
        </authorList>
    </citation>
    <scope>NUCLEOTIDE SEQUENCE [LARGE SCALE GENOMIC DNA]</scope>
    <source>
        <strain evidence="1 2">AM30-26</strain>
    </source>
</reference>
<protein>
    <submittedName>
        <fullName evidence="1">Uncharacterized protein</fullName>
    </submittedName>
</protein>
<comment type="caution">
    <text evidence="1">The sequence shown here is derived from an EMBL/GenBank/DDBJ whole genome shotgun (WGS) entry which is preliminary data.</text>
</comment>
<dbReference type="Proteomes" id="UP000284785">
    <property type="component" value="Unassembled WGS sequence"/>
</dbReference>
<evidence type="ECO:0000313" key="1">
    <source>
        <dbReference type="EMBL" id="RHD80656.1"/>
    </source>
</evidence>
<name>A0A414HA69_BACT4</name>
<organism evidence="1 2">
    <name type="scientific">Bacteroides thetaiotaomicron</name>
    <dbReference type="NCBI Taxonomy" id="818"/>
    <lineage>
        <taxon>Bacteria</taxon>
        <taxon>Pseudomonadati</taxon>
        <taxon>Bacteroidota</taxon>
        <taxon>Bacteroidia</taxon>
        <taxon>Bacteroidales</taxon>
        <taxon>Bacteroidaceae</taxon>
        <taxon>Bacteroides</taxon>
    </lineage>
</organism>
<dbReference type="AlphaFoldDB" id="A0A414HA69"/>